<evidence type="ECO:0000256" key="1">
    <source>
        <dbReference type="SAM" id="Phobius"/>
    </source>
</evidence>
<feature type="transmembrane region" description="Helical" evidence="1">
    <location>
        <begin position="208"/>
        <end position="228"/>
    </location>
</feature>
<dbReference type="EMBL" id="CAJJDM010000078">
    <property type="protein sequence ID" value="CAD8086050.1"/>
    <property type="molecule type" value="Genomic_DNA"/>
</dbReference>
<evidence type="ECO:0000313" key="3">
    <source>
        <dbReference type="Proteomes" id="UP000688137"/>
    </source>
</evidence>
<keyword evidence="1" id="KW-0472">Membrane</keyword>
<protein>
    <recommendedName>
        <fullName evidence="4">MORN repeat protein</fullName>
    </recommendedName>
</protein>
<keyword evidence="1" id="KW-0812">Transmembrane</keyword>
<evidence type="ECO:0000313" key="2">
    <source>
        <dbReference type="EMBL" id="CAD8086050.1"/>
    </source>
</evidence>
<organism evidence="2 3">
    <name type="scientific">Paramecium primaurelia</name>
    <dbReference type="NCBI Taxonomy" id="5886"/>
    <lineage>
        <taxon>Eukaryota</taxon>
        <taxon>Sar</taxon>
        <taxon>Alveolata</taxon>
        <taxon>Ciliophora</taxon>
        <taxon>Intramacronucleata</taxon>
        <taxon>Oligohymenophorea</taxon>
        <taxon>Peniculida</taxon>
        <taxon>Parameciidae</taxon>
        <taxon>Paramecium</taxon>
    </lineage>
</organism>
<dbReference type="Proteomes" id="UP000688137">
    <property type="component" value="Unassembled WGS sequence"/>
</dbReference>
<gene>
    <name evidence="2" type="ORF">PPRIM_AZ9-3.1.T0750206</name>
</gene>
<accession>A0A8S1N0D1</accession>
<reference evidence="2" key="1">
    <citation type="submission" date="2021-01" db="EMBL/GenBank/DDBJ databases">
        <authorList>
            <consortium name="Genoscope - CEA"/>
            <person name="William W."/>
        </authorList>
    </citation>
    <scope>NUCLEOTIDE SEQUENCE</scope>
</reference>
<keyword evidence="3" id="KW-1185">Reference proteome</keyword>
<keyword evidence="1" id="KW-1133">Transmembrane helix</keyword>
<sequence>MDKITKKLVNGQQHGKAKSQIMLEDFTLMMEKSKDNGKKQLRIIVSQIYEIGEYFNNKRQGYWKYYYENQEIGGGQYNQQGERNGKWIEASDGFGQFSQIVYIGEYKNGKKISIWDILYRIYGKEHFKSIGFGSYDEGGNGNKIGKWIESSDEFKWGQEVTYHGLYKNGKKVGRWDILAVDHTMKEVMALKLESGLSQMMGLGRDPKLFIMVYIKMVRKLVGGIFIIIRRMKIININ</sequence>
<name>A0A8S1N0D1_PARPR</name>
<evidence type="ECO:0008006" key="4">
    <source>
        <dbReference type="Google" id="ProtNLM"/>
    </source>
</evidence>
<comment type="caution">
    <text evidence="2">The sequence shown here is derived from an EMBL/GenBank/DDBJ whole genome shotgun (WGS) entry which is preliminary data.</text>
</comment>
<proteinExistence type="predicted"/>
<dbReference type="PANTHER" id="PTHR33706">
    <property type="entry name" value="MORN VARIANT REPEAT PROTEIN"/>
    <property type="match status" value="1"/>
</dbReference>
<dbReference type="PANTHER" id="PTHR33706:SF1">
    <property type="entry name" value="TPR REPEAT PROTEIN"/>
    <property type="match status" value="1"/>
</dbReference>
<dbReference type="AlphaFoldDB" id="A0A8S1N0D1"/>